<proteinExistence type="inferred from homology"/>
<dbReference type="CDD" id="cd01189">
    <property type="entry name" value="INT_ICEBs1_C_like"/>
    <property type="match status" value="1"/>
</dbReference>
<dbReference type="InterPro" id="IPR058717">
    <property type="entry name" value="Phage_L5_Integrase_N"/>
</dbReference>
<evidence type="ECO:0000259" key="7">
    <source>
        <dbReference type="PROSITE" id="PS51900"/>
    </source>
</evidence>
<evidence type="ECO:0000256" key="1">
    <source>
        <dbReference type="ARBA" id="ARBA00008857"/>
    </source>
</evidence>
<evidence type="ECO:0000313" key="8">
    <source>
        <dbReference type="EMBL" id="GAA4618140.1"/>
    </source>
</evidence>
<dbReference type="InterPro" id="IPR044068">
    <property type="entry name" value="CB"/>
</dbReference>
<dbReference type="PANTHER" id="PTHR30349:SF64">
    <property type="entry name" value="PROPHAGE INTEGRASE INTD-RELATED"/>
    <property type="match status" value="1"/>
</dbReference>
<dbReference type="Proteomes" id="UP001500212">
    <property type="component" value="Unassembled WGS sequence"/>
</dbReference>
<comment type="caution">
    <text evidence="8">The sequence shown here is derived from an EMBL/GenBank/DDBJ whole genome shotgun (WGS) entry which is preliminary data.</text>
</comment>
<dbReference type="Gene3D" id="1.10.150.130">
    <property type="match status" value="1"/>
</dbReference>
<evidence type="ECO:0000256" key="5">
    <source>
        <dbReference type="PROSITE-ProRule" id="PRU01248"/>
    </source>
</evidence>
<evidence type="ECO:0008006" key="10">
    <source>
        <dbReference type="Google" id="ProtNLM"/>
    </source>
</evidence>
<keyword evidence="9" id="KW-1185">Reference proteome</keyword>
<reference evidence="9" key="1">
    <citation type="journal article" date="2019" name="Int. J. Syst. Evol. Microbiol.">
        <title>The Global Catalogue of Microorganisms (GCM) 10K type strain sequencing project: providing services to taxonomists for standard genome sequencing and annotation.</title>
        <authorList>
            <consortium name="The Broad Institute Genomics Platform"/>
            <consortium name="The Broad Institute Genome Sequencing Center for Infectious Disease"/>
            <person name="Wu L."/>
            <person name="Ma J."/>
        </authorList>
    </citation>
    <scope>NUCLEOTIDE SEQUENCE [LARGE SCALE GENOMIC DNA]</scope>
    <source>
        <strain evidence="9">JCM 17938</strain>
    </source>
</reference>
<organism evidence="8 9">
    <name type="scientific">Actinoallomurus liliacearum</name>
    <dbReference type="NCBI Taxonomy" id="1080073"/>
    <lineage>
        <taxon>Bacteria</taxon>
        <taxon>Bacillati</taxon>
        <taxon>Actinomycetota</taxon>
        <taxon>Actinomycetes</taxon>
        <taxon>Streptosporangiales</taxon>
        <taxon>Thermomonosporaceae</taxon>
        <taxon>Actinoallomurus</taxon>
    </lineage>
</organism>
<dbReference type="EMBL" id="BAABHJ010000040">
    <property type="protein sequence ID" value="GAA4618140.1"/>
    <property type="molecule type" value="Genomic_DNA"/>
</dbReference>
<dbReference type="InterPro" id="IPR004107">
    <property type="entry name" value="Integrase_SAM-like_N"/>
</dbReference>
<gene>
    <name evidence="8" type="ORF">GCM10023195_81320</name>
</gene>
<dbReference type="RefSeq" id="WP_345366342.1">
    <property type="nucleotide sequence ID" value="NZ_BAABHJ010000040.1"/>
</dbReference>
<evidence type="ECO:0000256" key="3">
    <source>
        <dbReference type="ARBA" id="ARBA00023125"/>
    </source>
</evidence>
<evidence type="ECO:0000259" key="6">
    <source>
        <dbReference type="PROSITE" id="PS51898"/>
    </source>
</evidence>
<feature type="domain" description="Tyr recombinase" evidence="6">
    <location>
        <begin position="230"/>
        <end position="422"/>
    </location>
</feature>
<dbReference type="PROSITE" id="PS51900">
    <property type="entry name" value="CB"/>
    <property type="match status" value="1"/>
</dbReference>
<name>A0ABP8TZC1_9ACTN</name>
<keyword evidence="2" id="KW-0229">DNA integration</keyword>
<dbReference type="InterPro" id="IPR002104">
    <property type="entry name" value="Integrase_catalytic"/>
</dbReference>
<keyword evidence="3 5" id="KW-0238">DNA-binding</keyword>
<evidence type="ECO:0000313" key="9">
    <source>
        <dbReference type="Proteomes" id="UP001500212"/>
    </source>
</evidence>
<dbReference type="Pfam" id="PF14659">
    <property type="entry name" value="Phage_int_SAM_3"/>
    <property type="match status" value="1"/>
</dbReference>
<dbReference type="PROSITE" id="PS51898">
    <property type="entry name" value="TYR_RECOMBINASE"/>
    <property type="match status" value="1"/>
</dbReference>
<accession>A0ABP8TZC1</accession>
<dbReference type="InterPro" id="IPR011010">
    <property type="entry name" value="DNA_brk_join_enz"/>
</dbReference>
<comment type="similarity">
    <text evidence="1">Belongs to the 'phage' integrase family.</text>
</comment>
<evidence type="ECO:0000256" key="4">
    <source>
        <dbReference type="ARBA" id="ARBA00023172"/>
    </source>
</evidence>
<dbReference type="InterPro" id="IPR050090">
    <property type="entry name" value="Tyrosine_recombinase_XerCD"/>
</dbReference>
<dbReference type="Gene3D" id="1.10.443.10">
    <property type="entry name" value="Intergrase catalytic core"/>
    <property type="match status" value="1"/>
</dbReference>
<dbReference type="InterPro" id="IPR013762">
    <property type="entry name" value="Integrase-like_cat_sf"/>
</dbReference>
<feature type="domain" description="Core-binding (CB)" evidence="7">
    <location>
        <begin position="69"/>
        <end position="150"/>
    </location>
</feature>
<dbReference type="Pfam" id="PF00589">
    <property type="entry name" value="Phage_integrase"/>
    <property type="match status" value="1"/>
</dbReference>
<dbReference type="Pfam" id="PF26003">
    <property type="entry name" value="Integrase_N_phage"/>
    <property type="match status" value="1"/>
</dbReference>
<protein>
    <recommendedName>
        <fullName evidence="10">Site-specific integrase</fullName>
    </recommendedName>
</protein>
<evidence type="ECO:0000256" key="2">
    <source>
        <dbReference type="ARBA" id="ARBA00022908"/>
    </source>
</evidence>
<sequence>MANKGGHRRFGNVRMRESGRYQIRYPGPDGRLRTGETTYARKGDAERALALIEAQMITGEWTDPERGRVRLGDYGATWIRERPNLRPKTVELYTWLLERHIIPSLGKVEVRKITPQMVRTWRANLLSAGVSISTTAKSYRLLRSILTTAVDEDKMLPRNPCRIRGADNEQTAERPVLSPVEVFELAELLGRQPVGNVRKLKTGGFQLRYREPDGEACTSPVVYSSRAAAERALWLLAAEGQVVIKHDRRFRALVLLATFASLRWGEVTALRRSDLDLAARTVRVREQLIELDGGQMILGPPKSRAGKRVVSFPAVIVPALAEHLDAYVDDASDAFVFLGAKGAFLRGSSFRRAANWYRALDEMGLSGVHFHDLRHTGNTLAAQSGASLADLKARMGQDSDRAALIYQHATRHADDRIAEALDARIKAELPEGDDDGPAGGLLVPVA</sequence>
<dbReference type="PANTHER" id="PTHR30349">
    <property type="entry name" value="PHAGE INTEGRASE-RELATED"/>
    <property type="match status" value="1"/>
</dbReference>
<keyword evidence="4" id="KW-0233">DNA recombination</keyword>
<dbReference type="SUPFAM" id="SSF56349">
    <property type="entry name" value="DNA breaking-rejoining enzymes"/>
    <property type="match status" value="2"/>
</dbReference>
<dbReference type="InterPro" id="IPR010998">
    <property type="entry name" value="Integrase_recombinase_N"/>
</dbReference>